<dbReference type="SUPFAM" id="SSF52980">
    <property type="entry name" value="Restriction endonuclease-like"/>
    <property type="match status" value="1"/>
</dbReference>
<evidence type="ECO:0000313" key="3">
    <source>
        <dbReference type="EMBL" id="MBB5707873.1"/>
    </source>
</evidence>
<dbReference type="Proteomes" id="UP000537161">
    <property type="component" value="Unassembled WGS sequence"/>
</dbReference>
<name>A0A7W9B7V8_9SPHN</name>
<dbReference type="AlphaFoldDB" id="A0A7W9B7V8"/>
<dbReference type="InterPro" id="IPR011856">
    <property type="entry name" value="tRNA_endonuc-like_dom_sf"/>
</dbReference>
<dbReference type="HAMAP" id="MF_00048">
    <property type="entry name" value="UPF0102"/>
    <property type="match status" value="1"/>
</dbReference>
<reference evidence="3 4" key="1">
    <citation type="submission" date="2020-08" db="EMBL/GenBank/DDBJ databases">
        <title>Genomic Encyclopedia of Type Strains, Phase IV (KMG-IV): sequencing the most valuable type-strain genomes for metagenomic binning, comparative biology and taxonomic classification.</title>
        <authorList>
            <person name="Goeker M."/>
        </authorList>
    </citation>
    <scope>NUCLEOTIDE SEQUENCE [LARGE SCALE GENOMIC DNA]</scope>
    <source>
        <strain evidence="3 4">DSM 27163</strain>
    </source>
</reference>
<dbReference type="PANTHER" id="PTHR34039:SF1">
    <property type="entry name" value="UPF0102 PROTEIN YRAN"/>
    <property type="match status" value="1"/>
</dbReference>
<gene>
    <name evidence="3" type="ORF">FHR21_003241</name>
</gene>
<evidence type="ECO:0000313" key="4">
    <source>
        <dbReference type="Proteomes" id="UP000537161"/>
    </source>
</evidence>
<protein>
    <recommendedName>
        <fullName evidence="2">UPF0102 protein FHR21_003241</fullName>
    </recommendedName>
</protein>
<dbReference type="Gene3D" id="3.40.1350.10">
    <property type="match status" value="1"/>
</dbReference>
<evidence type="ECO:0000256" key="1">
    <source>
        <dbReference type="ARBA" id="ARBA00006738"/>
    </source>
</evidence>
<keyword evidence="3" id="KW-0255">Endonuclease</keyword>
<dbReference type="EMBL" id="JACIJH010000012">
    <property type="protein sequence ID" value="MBB5707873.1"/>
    <property type="molecule type" value="Genomic_DNA"/>
</dbReference>
<dbReference type="GO" id="GO:0004519">
    <property type="term" value="F:endonuclease activity"/>
    <property type="evidence" value="ECO:0007669"/>
    <property type="project" value="UniProtKB-KW"/>
</dbReference>
<dbReference type="InterPro" id="IPR011335">
    <property type="entry name" value="Restrct_endonuc-II-like"/>
</dbReference>
<keyword evidence="4" id="KW-1185">Reference proteome</keyword>
<keyword evidence="3" id="KW-0378">Hydrolase</keyword>
<dbReference type="InterPro" id="IPR003509">
    <property type="entry name" value="UPF0102_YraN-like"/>
</dbReference>
<dbReference type="GO" id="GO:0003676">
    <property type="term" value="F:nucleic acid binding"/>
    <property type="evidence" value="ECO:0007669"/>
    <property type="project" value="InterPro"/>
</dbReference>
<sequence length="118" mass="13860">MTRAAAEARGRRAERRAAWWLRLHGWRILGERLRVPTGEVDLIARRGRTLAFVEVKWRDRVEDLDFAIDAWRLRRVAAAAEILAPRFARADDAIRIDVMLLAPRRLPRHLVHVWQPLE</sequence>
<dbReference type="Pfam" id="PF02021">
    <property type="entry name" value="UPF0102"/>
    <property type="match status" value="1"/>
</dbReference>
<proteinExistence type="inferred from homology"/>
<dbReference type="PANTHER" id="PTHR34039">
    <property type="entry name" value="UPF0102 PROTEIN YRAN"/>
    <property type="match status" value="1"/>
</dbReference>
<comment type="caution">
    <text evidence="3">The sequence shown here is derived from an EMBL/GenBank/DDBJ whole genome shotgun (WGS) entry which is preliminary data.</text>
</comment>
<comment type="similarity">
    <text evidence="1 2">Belongs to the UPF0102 family.</text>
</comment>
<accession>A0A7W9B7V8</accession>
<dbReference type="RefSeq" id="WP_184100140.1">
    <property type="nucleotide sequence ID" value="NZ_JACIJH010000012.1"/>
</dbReference>
<evidence type="ECO:0000256" key="2">
    <source>
        <dbReference type="HAMAP-Rule" id="MF_00048"/>
    </source>
</evidence>
<organism evidence="3 4">
    <name type="scientific">Sphingopyxis panaciterrulae</name>
    <dbReference type="NCBI Taxonomy" id="462372"/>
    <lineage>
        <taxon>Bacteria</taxon>
        <taxon>Pseudomonadati</taxon>
        <taxon>Pseudomonadota</taxon>
        <taxon>Alphaproteobacteria</taxon>
        <taxon>Sphingomonadales</taxon>
        <taxon>Sphingomonadaceae</taxon>
        <taxon>Sphingopyxis</taxon>
    </lineage>
</organism>
<keyword evidence="3" id="KW-0540">Nuclease</keyword>